<dbReference type="Proteomes" id="UP001472677">
    <property type="component" value="Unassembled WGS sequence"/>
</dbReference>
<evidence type="ECO:0000313" key="2">
    <source>
        <dbReference type="Proteomes" id="UP001472677"/>
    </source>
</evidence>
<evidence type="ECO:0000313" key="1">
    <source>
        <dbReference type="EMBL" id="KAK8593125.1"/>
    </source>
</evidence>
<reference evidence="1 2" key="1">
    <citation type="journal article" date="2024" name="G3 (Bethesda)">
        <title>Genome assembly of Hibiscus sabdariffa L. provides insights into metabolisms of medicinal natural products.</title>
        <authorList>
            <person name="Kim T."/>
        </authorList>
    </citation>
    <scope>NUCLEOTIDE SEQUENCE [LARGE SCALE GENOMIC DNA]</scope>
    <source>
        <strain evidence="1">TK-2024</strain>
        <tissue evidence="1">Old leaves</tissue>
    </source>
</reference>
<protein>
    <submittedName>
        <fullName evidence="1">Uncharacterized protein</fullName>
    </submittedName>
</protein>
<name>A0ABR2G2U3_9ROSI</name>
<sequence>MILSLRNLSCKVERIDVSTLSTDEGQDDTGPVILKRCGNYPAFAKITRHGSILEVGRITVLTLSTDEGQDDTDEGQDDTGPAILKRCGNYPAFAKITRHGSILEVGRD</sequence>
<organism evidence="1 2">
    <name type="scientific">Hibiscus sabdariffa</name>
    <name type="common">roselle</name>
    <dbReference type="NCBI Taxonomy" id="183260"/>
    <lineage>
        <taxon>Eukaryota</taxon>
        <taxon>Viridiplantae</taxon>
        <taxon>Streptophyta</taxon>
        <taxon>Embryophyta</taxon>
        <taxon>Tracheophyta</taxon>
        <taxon>Spermatophyta</taxon>
        <taxon>Magnoliopsida</taxon>
        <taxon>eudicotyledons</taxon>
        <taxon>Gunneridae</taxon>
        <taxon>Pentapetalae</taxon>
        <taxon>rosids</taxon>
        <taxon>malvids</taxon>
        <taxon>Malvales</taxon>
        <taxon>Malvaceae</taxon>
        <taxon>Malvoideae</taxon>
        <taxon>Hibiscus</taxon>
    </lineage>
</organism>
<keyword evidence="2" id="KW-1185">Reference proteome</keyword>
<dbReference type="EMBL" id="JBBPBM010000003">
    <property type="protein sequence ID" value="KAK8593125.1"/>
    <property type="molecule type" value="Genomic_DNA"/>
</dbReference>
<proteinExistence type="predicted"/>
<accession>A0ABR2G2U3</accession>
<comment type="caution">
    <text evidence="1">The sequence shown here is derived from an EMBL/GenBank/DDBJ whole genome shotgun (WGS) entry which is preliminary data.</text>
</comment>
<gene>
    <name evidence="1" type="ORF">V6N12_045211</name>
</gene>